<evidence type="ECO:0000313" key="2">
    <source>
        <dbReference type="Proteomes" id="UP000679008"/>
    </source>
</evidence>
<sequence>MKTKRSLSDPFRFLRKFNFRNNKIKAVEAVNVLIHPRFEFATNDAIAQKLVPNSLLFLMYSQENEELFI</sequence>
<dbReference type="Proteomes" id="UP000679008">
    <property type="component" value="Unassembled WGS sequence"/>
</dbReference>
<dbReference type="RefSeq" id="WP_210790835.1">
    <property type="nucleotide sequence ID" value="NZ_JAGPXB010000011.1"/>
</dbReference>
<proteinExistence type="predicted"/>
<evidence type="ECO:0000313" key="1">
    <source>
        <dbReference type="EMBL" id="MBQ0909327.1"/>
    </source>
</evidence>
<protein>
    <submittedName>
        <fullName evidence="1">Uncharacterized protein</fullName>
    </submittedName>
</protein>
<organism evidence="1 2">
    <name type="scientific">Flavobacterium erciyesense</name>
    <dbReference type="NCBI Taxonomy" id="2825842"/>
    <lineage>
        <taxon>Bacteria</taxon>
        <taxon>Pseudomonadati</taxon>
        <taxon>Bacteroidota</taxon>
        <taxon>Flavobacteriia</taxon>
        <taxon>Flavobacteriales</taxon>
        <taxon>Flavobacteriaceae</taxon>
        <taxon>Flavobacterium</taxon>
    </lineage>
</organism>
<accession>A0ABS5D5N1</accession>
<name>A0ABS5D5N1_9FLAO</name>
<comment type="caution">
    <text evidence="1">The sequence shown here is derived from an EMBL/GenBank/DDBJ whole genome shotgun (WGS) entry which is preliminary data.</text>
</comment>
<keyword evidence="2" id="KW-1185">Reference proteome</keyword>
<dbReference type="EMBL" id="JAGPXB010000011">
    <property type="protein sequence ID" value="MBQ0909327.1"/>
    <property type="molecule type" value="Genomic_DNA"/>
</dbReference>
<gene>
    <name evidence="1" type="ORF">KBJ98_11490</name>
</gene>
<reference evidence="1 2" key="1">
    <citation type="submission" date="2021-04" db="EMBL/GenBank/DDBJ databases">
        <title>Description of novel Flavobacterium sp. F-328.</title>
        <authorList>
            <person name="Saticioglu I.B."/>
        </authorList>
    </citation>
    <scope>NUCLEOTIDE SEQUENCE [LARGE SCALE GENOMIC DNA]</scope>
    <source>
        <strain evidence="1 2">F-328</strain>
    </source>
</reference>